<dbReference type="PROSITE" id="PS00087">
    <property type="entry name" value="SOD_CU_ZN_1"/>
    <property type="match status" value="1"/>
</dbReference>
<dbReference type="GO" id="GO:0006801">
    <property type="term" value="P:superoxide metabolic process"/>
    <property type="evidence" value="ECO:0007669"/>
    <property type="project" value="InterPro"/>
</dbReference>
<comment type="similarity">
    <text evidence="1">Belongs to the Cu-Zn superoxide dismutase family.</text>
</comment>
<evidence type="ECO:0000259" key="4">
    <source>
        <dbReference type="Pfam" id="PF00080"/>
    </source>
</evidence>
<organism evidence="5 6">
    <name type="scientific">Aliidiomarina sanyensis</name>
    <dbReference type="NCBI Taxonomy" id="1249555"/>
    <lineage>
        <taxon>Bacteria</taxon>
        <taxon>Pseudomonadati</taxon>
        <taxon>Pseudomonadota</taxon>
        <taxon>Gammaproteobacteria</taxon>
        <taxon>Alteromonadales</taxon>
        <taxon>Idiomarinaceae</taxon>
        <taxon>Aliidiomarina</taxon>
    </lineage>
</organism>
<feature type="signal peptide" evidence="3">
    <location>
        <begin position="1"/>
        <end position="17"/>
    </location>
</feature>
<comment type="caution">
    <text evidence="5">The sequence shown here is derived from an EMBL/GenBank/DDBJ whole genome shotgun (WGS) entry which is preliminary data.</text>
</comment>
<gene>
    <name evidence="5" type="ORF">CWE11_07700</name>
</gene>
<evidence type="ECO:0000313" key="6">
    <source>
        <dbReference type="Proteomes" id="UP000288405"/>
    </source>
</evidence>
<dbReference type="CDD" id="cd00305">
    <property type="entry name" value="Cu-Zn_Superoxide_Dismutase"/>
    <property type="match status" value="1"/>
</dbReference>
<dbReference type="InterPro" id="IPR018152">
    <property type="entry name" value="SOD_Cu/Zn_BS"/>
</dbReference>
<dbReference type="InterPro" id="IPR036423">
    <property type="entry name" value="SOD-like_Cu/Zn_dom_sf"/>
</dbReference>
<evidence type="ECO:0000256" key="3">
    <source>
        <dbReference type="SAM" id="SignalP"/>
    </source>
</evidence>
<dbReference type="GO" id="GO:0005507">
    <property type="term" value="F:copper ion binding"/>
    <property type="evidence" value="ECO:0007669"/>
    <property type="project" value="InterPro"/>
</dbReference>
<keyword evidence="3" id="KW-0732">Signal</keyword>
<dbReference type="RefSeq" id="WP_126777038.1">
    <property type="nucleotide sequence ID" value="NZ_PIPM01000007.1"/>
</dbReference>
<name>A0A432WFW4_9GAMM</name>
<sequence>MKLKTILTAASAAVLLAACGSDHHDAHNVHGDGEHIGQRSFSATLNPTEGNEGLHGFVMFEDTADGVFVLAHVEGLDAGGVHGFHVHEYGDCSDPEAMSAGGHFNPHGADHGSPQSTERHVGDLGNLRADDAGIAHLEMIDTKLELSGPHSILGKSVIVHAQPDDYQTQPTGDAGARVLCGVIVDADIDEHDHHAH</sequence>
<dbReference type="InterPro" id="IPR024134">
    <property type="entry name" value="SOD_Cu/Zn_/chaperone"/>
</dbReference>
<evidence type="ECO:0000256" key="1">
    <source>
        <dbReference type="ARBA" id="ARBA00010457"/>
    </source>
</evidence>
<dbReference type="AlphaFoldDB" id="A0A432WFW4"/>
<evidence type="ECO:0000256" key="2">
    <source>
        <dbReference type="SAM" id="MobiDB-lite"/>
    </source>
</evidence>
<evidence type="ECO:0000313" key="5">
    <source>
        <dbReference type="EMBL" id="RUO32653.1"/>
    </source>
</evidence>
<keyword evidence="6" id="KW-1185">Reference proteome</keyword>
<dbReference type="PANTHER" id="PTHR10003">
    <property type="entry name" value="SUPEROXIDE DISMUTASE CU-ZN -RELATED"/>
    <property type="match status" value="1"/>
</dbReference>
<dbReference type="InterPro" id="IPR001424">
    <property type="entry name" value="SOD_Cu_Zn_dom"/>
</dbReference>
<protein>
    <submittedName>
        <fullName evidence="5">Superoxide dismutase</fullName>
    </submittedName>
</protein>
<dbReference type="PROSITE" id="PS51257">
    <property type="entry name" value="PROKAR_LIPOPROTEIN"/>
    <property type="match status" value="1"/>
</dbReference>
<feature type="chain" id="PRO_5019126843" evidence="3">
    <location>
        <begin position="18"/>
        <end position="196"/>
    </location>
</feature>
<dbReference type="Pfam" id="PF00080">
    <property type="entry name" value="Sod_Cu"/>
    <property type="match status" value="1"/>
</dbReference>
<dbReference type="EMBL" id="PIPM01000007">
    <property type="protein sequence ID" value="RUO32653.1"/>
    <property type="molecule type" value="Genomic_DNA"/>
</dbReference>
<dbReference type="PRINTS" id="PR00068">
    <property type="entry name" value="CUZNDISMTASE"/>
</dbReference>
<accession>A0A432WFW4</accession>
<reference evidence="5 6" key="1">
    <citation type="journal article" date="2011" name="Front. Microbiol.">
        <title>Genomic signatures of strain selection and enhancement in Bacillus atrophaeus var. globigii, a historical biowarfare simulant.</title>
        <authorList>
            <person name="Gibbons H.S."/>
            <person name="Broomall S.M."/>
            <person name="McNew L.A."/>
            <person name="Daligault H."/>
            <person name="Chapman C."/>
            <person name="Bruce D."/>
            <person name="Karavis M."/>
            <person name="Krepps M."/>
            <person name="McGregor P.A."/>
            <person name="Hong C."/>
            <person name="Park K.H."/>
            <person name="Akmal A."/>
            <person name="Feldman A."/>
            <person name="Lin J.S."/>
            <person name="Chang W.E."/>
            <person name="Higgs B.W."/>
            <person name="Demirev P."/>
            <person name="Lindquist J."/>
            <person name="Liem A."/>
            <person name="Fochler E."/>
            <person name="Read T.D."/>
            <person name="Tapia R."/>
            <person name="Johnson S."/>
            <person name="Bishop-Lilly K.A."/>
            <person name="Detter C."/>
            <person name="Han C."/>
            <person name="Sozhamannan S."/>
            <person name="Rosenzweig C.N."/>
            <person name="Skowronski E.W."/>
        </authorList>
    </citation>
    <scope>NUCLEOTIDE SEQUENCE [LARGE SCALE GENOMIC DNA]</scope>
    <source>
        <strain evidence="5 6">GYP-17</strain>
    </source>
</reference>
<dbReference type="SUPFAM" id="SSF49329">
    <property type="entry name" value="Cu,Zn superoxide dismutase-like"/>
    <property type="match status" value="1"/>
</dbReference>
<feature type="domain" description="Superoxide dismutase copper/zinc binding" evidence="4">
    <location>
        <begin position="55"/>
        <end position="183"/>
    </location>
</feature>
<dbReference type="OrthoDB" id="5431326at2"/>
<proteinExistence type="inferred from homology"/>
<feature type="region of interest" description="Disordered" evidence="2">
    <location>
        <begin position="97"/>
        <end position="123"/>
    </location>
</feature>
<dbReference type="Gene3D" id="2.60.40.200">
    <property type="entry name" value="Superoxide dismutase, copper/zinc binding domain"/>
    <property type="match status" value="1"/>
</dbReference>
<dbReference type="Proteomes" id="UP000288405">
    <property type="component" value="Unassembled WGS sequence"/>
</dbReference>